<name>A0A4U7AXY9_9PEZI</name>
<evidence type="ECO:0000256" key="1">
    <source>
        <dbReference type="SAM" id="MobiDB-lite"/>
    </source>
</evidence>
<dbReference type="InterPro" id="IPR046985">
    <property type="entry name" value="IP5"/>
</dbReference>
<reference evidence="3 4" key="1">
    <citation type="submission" date="2018-02" db="EMBL/GenBank/DDBJ databases">
        <title>Draft genome sequences of Elsinoe sp., causing black scab on jojoba.</title>
        <authorList>
            <person name="Stodart B."/>
            <person name="Jeffress S."/>
            <person name="Ash G."/>
            <person name="Arun Chinnappa K."/>
        </authorList>
    </citation>
    <scope>NUCLEOTIDE SEQUENCE [LARGE SCALE GENOMIC DNA]</scope>
    <source>
        <strain evidence="3 4">Hillstone_2</strain>
    </source>
</reference>
<proteinExistence type="predicted"/>
<sequence>MSDLDCCVVTFNCARELIDTSFFARSLHDAISTSGDPPDLLVLALQEIAPIAYSFIGGSYLTPYFSRFEDAIDQFMDIWRGTTIRYELVQTLNVGMTGLMVFAQPDITRNFTRIETASVRVGDYELGNKGAAGIRIGYRPSSQDTDIPLTFIGAHLAPSESAWERRNTDWATIASNMIFSAPSPSSSTSRPKPLSSPSTTSSTESQPLLSSSPSSSFLTHRTIYAPYPSSLLLLAGDLNYRTSDLRPHPEDHKTWPSPHHANSNPQLPSSPFAPLLATDQLLREVGKGRTFHGLTESKVTFPPTYKYSDAAQQAAGVSGQAGAAGGAGSSEGADLDLDLKGTEGAWAKHRVPSWCDRILYRGRVKVGKYDALPVQPSSDHRPVVLRFEVDVSETQQGEAEELEGSPYRIDPDWERRRERSRAKELGVGVLAYLVLTWEGRVLLLGTVVAVVGLGAVGRSWGW</sequence>
<dbReference type="SMART" id="SM00128">
    <property type="entry name" value="IPPc"/>
    <property type="match status" value="1"/>
</dbReference>
<dbReference type="SUPFAM" id="SSF56219">
    <property type="entry name" value="DNase I-like"/>
    <property type="match status" value="1"/>
</dbReference>
<evidence type="ECO:0000313" key="3">
    <source>
        <dbReference type="EMBL" id="TKX23453.1"/>
    </source>
</evidence>
<dbReference type="GO" id="GO:0046856">
    <property type="term" value="P:phosphatidylinositol dephosphorylation"/>
    <property type="evidence" value="ECO:0007669"/>
    <property type="project" value="InterPro"/>
</dbReference>
<evidence type="ECO:0000313" key="4">
    <source>
        <dbReference type="Proteomes" id="UP000308133"/>
    </source>
</evidence>
<dbReference type="GO" id="GO:0004439">
    <property type="term" value="F:phosphatidylinositol-4,5-bisphosphate 5-phosphatase activity"/>
    <property type="evidence" value="ECO:0007669"/>
    <property type="project" value="TreeGrafter"/>
</dbReference>
<dbReference type="Pfam" id="PF22669">
    <property type="entry name" value="Exo_endo_phos2"/>
    <property type="match status" value="2"/>
</dbReference>
<dbReference type="Gene3D" id="3.60.10.10">
    <property type="entry name" value="Endonuclease/exonuclease/phosphatase"/>
    <property type="match status" value="1"/>
</dbReference>
<accession>A0A4U7AXY9</accession>
<dbReference type="PANTHER" id="PTHR11200">
    <property type="entry name" value="INOSITOL 5-PHOSPHATASE"/>
    <property type="match status" value="1"/>
</dbReference>
<dbReference type="AlphaFoldDB" id="A0A4U7AXY9"/>
<feature type="compositionally biased region" description="Basic and acidic residues" evidence="1">
    <location>
        <begin position="244"/>
        <end position="254"/>
    </location>
</feature>
<feature type="compositionally biased region" description="Polar residues" evidence="1">
    <location>
        <begin position="260"/>
        <end position="269"/>
    </location>
</feature>
<feature type="region of interest" description="Disordered" evidence="1">
    <location>
        <begin position="244"/>
        <end position="273"/>
    </location>
</feature>
<feature type="domain" description="Inositol polyphosphate-related phosphatase" evidence="2">
    <location>
        <begin position="2"/>
        <end position="395"/>
    </location>
</feature>
<dbReference type="Proteomes" id="UP000308133">
    <property type="component" value="Unassembled WGS sequence"/>
</dbReference>
<protein>
    <recommendedName>
        <fullName evidence="2">Inositol polyphosphate-related phosphatase domain-containing protein</fullName>
    </recommendedName>
</protein>
<feature type="region of interest" description="Disordered" evidence="1">
    <location>
        <begin position="181"/>
        <end position="215"/>
    </location>
</feature>
<dbReference type="InterPro" id="IPR036691">
    <property type="entry name" value="Endo/exonu/phosph_ase_sf"/>
</dbReference>
<organism evidence="3 4">
    <name type="scientific">Elsinoe australis</name>
    <dbReference type="NCBI Taxonomy" id="40998"/>
    <lineage>
        <taxon>Eukaryota</taxon>
        <taxon>Fungi</taxon>
        <taxon>Dikarya</taxon>
        <taxon>Ascomycota</taxon>
        <taxon>Pezizomycotina</taxon>
        <taxon>Dothideomycetes</taxon>
        <taxon>Dothideomycetidae</taxon>
        <taxon>Myriangiales</taxon>
        <taxon>Elsinoaceae</taxon>
        <taxon>Elsinoe</taxon>
    </lineage>
</organism>
<dbReference type="InterPro" id="IPR000300">
    <property type="entry name" value="IPPc"/>
</dbReference>
<dbReference type="EMBL" id="PTQR01000054">
    <property type="protein sequence ID" value="TKX23453.1"/>
    <property type="molecule type" value="Genomic_DNA"/>
</dbReference>
<gene>
    <name evidence="3" type="ORF">C1H76_4522</name>
</gene>
<evidence type="ECO:0000259" key="2">
    <source>
        <dbReference type="SMART" id="SM00128"/>
    </source>
</evidence>
<dbReference type="PANTHER" id="PTHR11200:SF286">
    <property type="entry name" value="5-PHOSPHATASE, PUTATIVE (AFU_ORTHOLOGUE AFUA_5G07600)-RELATED"/>
    <property type="match status" value="1"/>
</dbReference>
<comment type="caution">
    <text evidence="3">The sequence shown here is derived from an EMBL/GenBank/DDBJ whole genome shotgun (WGS) entry which is preliminary data.</text>
</comment>